<keyword evidence="2" id="KW-1185">Reference proteome</keyword>
<accession>A0A8S1K991</accession>
<evidence type="ECO:0000313" key="1">
    <source>
        <dbReference type="EMBL" id="CAD8049122.1"/>
    </source>
</evidence>
<comment type="caution">
    <text evidence="1">The sequence shown here is derived from an EMBL/GenBank/DDBJ whole genome shotgun (WGS) entry which is preliminary data.</text>
</comment>
<name>A0A8S1K991_9CILI</name>
<evidence type="ECO:0000313" key="2">
    <source>
        <dbReference type="Proteomes" id="UP000692954"/>
    </source>
</evidence>
<dbReference type="Proteomes" id="UP000692954">
    <property type="component" value="Unassembled WGS sequence"/>
</dbReference>
<dbReference type="AlphaFoldDB" id="A0A8S1K991"/>
<organism evidence="1 2">
    <name type="scientific">Paramecium sonneborni</name>
    <dbReference type="NCBI Taxonomy" id="65129"/>
    <lineage>
        <taxon>Eukaryota</taxon>
        <taxon>Sar</taxon>
        <taxon>Alveolata</taxon>
        <taxon>Ciliophora</taxon>
        <taxon>Intramacronucleata</taxon>
        <taxon>Oligohymenophorea</taxon>
        <taxon>Peniculida</taxon>
        <taxon>Parameciidae</taxon>
        <taxon>Paramecium</taxon>
    </lineage>
</organism>
<sequence length="185" mass="22126">MQKLNQEVIQGGEELKIMRMNQKPQSIFVQKLNQHSRKFFFFKLQKERDRIYQRFKSSIGRNNEGRSKKSKQSSLQPKKLQFYTQIETCLLYTNGEKALGCIQKLRSLPQRLTFRSFEKFNKYNFRELELLAYTQQDLQKAHEVLHDLKSFKIEIRNQSQQIYYDMQKVSVIKVFQEASQSASIP</sequence>
<gene>
    <name evidence="1" type="ORF">PSON_ATCC_30995.1.T0030581</name>
</gene>
<protein>
    <submittedName>
        <fullName evidence="1">Uncharacterized protein</fullName>
    </submittedName>
</protein>
<proteinExistence type="predicted"/>
<dbReference type="EMBL" id="CAJJDN010000003">
    <property type="protein sequence ID" value="CAD8049122.1"/>
    <property type="molecule type" value="Genomic_DNA"/>
</dbReference>
<reference evidence="1" key="1">
    <citation type="submission" date="2021-01" db="EMBL/GenBank/DDBJ databases">
        <authorList>
            <consortium name="Genoscope - CEA"/>
            <person name="William W."/>
        </authorList>
    </citation>
    <scope>NUCLEOTIDE SEQUENCE</scope>
</reference>